<evidence type="ECO:0000313" key="2">
    <source>
        <dbReference type="EMBL" id="MBW0135133.1"/>
    </source>
</evidence>
<reference evidence="2 3" key="1">
    <citation type="submission" date="2020-11" db="EMBL/GenBank/DDBJ databases">
        <title>Pseudonocardia abyssalis sp. nov. and Pseudonocardia oceani sp. nov., description and phylogenomic analysis of two novel actinomycetes isolated from the deep Southern Ocean.</title>
        <authorList>
            <person name="Parra J."/>
        </authorList>
    </citation>
    <scope>NUCLEOTIDE SEQUENCE [LARGE SCALE GENOMIC DNA]</scope>
    <source>
        <strain evidence="2 3">KRD-168</strain>
    </source>
</reference>
<dbReference type="PANTHER" id="PTHR46553">
    <property type="entry name" value="ADENINE NUCLEOTIDE ALPHA HYDROLASES-LIKE SUPERFAMILY PROTEIN"/>
    <property type="match status" value="1"/>
</dbReference>
<dbReference type="Proteomes" id="UP000694287">
    <property type="component" value="Unassembled WGS sequence"/>
</dbReference>
<organism evidence="2 3">
    <name type="scientific">Pseudonocardia abyssalis</name>
    <dbReference type="NCBI Taxonomy" id="2792008"/>
    <lineage>
        <taxon>Bacteria</taxon>
        <taxon>Bacillati</taxon>
        <taxon>Actinomycetota</taxon>
        <taxon>Actinomycetes</taxon>
        <taxon>Pseudonocardiales</taxon>
        <taxon>Pseudonocardiaceae</taxon>
        <taxon>Pseudonocardia</taxon>
    </lineage>
</organism>
<dbReference type="CDD" id="cd23659">
    <property type="entry name" value="USP_At3g01520-like"/>
    <property type="match status" value="1"/>
</dbReference>
<protein>
    <submittedName>
        <fullName evidence="2">Universal stress protein</fullName>
    </submittedName>
</protein>
<sequence length="155" mass="15656">MDVDGTGTVVVGVDGSPGSRAALEHALQDAARRGSRLRVVAAARLPEYWATAYGMIAPPPVSEVVEQVRVAAQELTTGVTAAHPDLAARVPITVEARAGSAAEVLIDASEGVDLLVVGHRGHGALSSAMLGSVGLQCVLHATCPVTVIPPVPASA</sequence>
<dbReference type="RefSeq" id="WP_218600880.1">
    <property type="nucleotide sequence ID" value="NZ_JADQDJ010000005.1"/>
</dbReference>
<accession>A0ABS6UTE4</accession>
<dbReference type="InterPro" id="IPR006016">
    <property type="entry name" value="UspA"/>
</dbReference>
<gene>
    <name evidence="2" type="ORF">I4I81_12835</name>
</gene>
<dbReference type="PANTHER" id="PTHR46553:SF3">
    <property type="entry name" value="ADENINE NUCLEOTIDE ALPHA HYDROLASES-LIKE SUPERFAMILY PROTEIN"/>
    <property type="match status" value="1"/>
</dbReference>
<keyword evidence="3" id="KW-1185">Reference proteome</keyword>
<dbReference type="EMBL" id="JADQDK010000001">
    <property type="protein sequence ID" value="MBW0135133.1"/>
    <property type="molecule type" value="Genomic_DNA"/>
</dbReference>
<dbReference type="Pfam" id="PF00582">
    <property type="entry name" value="Usp"/>
    <property type="match status" value="1"/>
</dbReference>
<comment type="caution">
    <text evidence="2">The sequence shown here is derived from an EMBL/GenBank/DDBJ whole genome shotgun (WGS) entry which is preliminary data.</text>
</comment>
<evidence type="ECO:0000259" key="1">
    <source>
        <dbReference type="Pfam" id="PF00582"/>
    </source>
</evidence>
<evidence type="ECO:0000313" key="3">
    <source>
        <dbReference type="Proteomes" id="UP000694287"/>
    </source>
</evidence>
<name>A0ABS6UTE4_9PSEU</name>
<proteinExistence type="predicted"/>
<feature type="domain" description="UspA" evidence="1">
    <location>
        <begin position="8"/>
        <end position="149"/>
    </location>
</feature>